<keyword evidence="1" id="KW-1133">Transmembrane helix</keyword>
<evidence type="ECO:0000313" key="4">
    <source>
        <dbReference type="Proteomes" id="UP001218895"/>
    </source>
</evidence>
<dbReference type="RefSeq" id="WP_278099686.1">
    <property type="nucleotide sequence ID" value="NZ_CP091092.1"/>
</dbReference>
<dbReference type="KEGG" id="manq:L1994_00175"/>
<dbReference type="InterPro" id="IPR011635">
    <property type="entry name" value="CARDB"/>
</dbReference>
<keyword evidence="4" id="KW-1185">Reference proteome</keyword>
<feature type="domain" description="CARDB" evidence="2">
    <location>
        <begin position="170"/>
        <end position="266"/>
    </location>
</feature>
<dbReference type="PANTHER" id="PTHR35902:SF3">
    <property type="entry name" value="NPCBM-ASSOCIATED, NEW3 DOMAIN OF ALPHA-GALACTOSIDASE"/>
    <property type="match status" value="1"/>
</dbReference>
<reference evidence="3" key="1">
    <citation type="submission" date="2022-01" db="EMBL/GenBank/DDBJ databases">
        <title>Complete genome of Methanomicrobium antiquum DSM 21220.</title>
        <authorList>
            <person name="Chen S.-C."/>
            <person name="You Y.-T."/>
            <person name="Zhou Y.-Z."/>
            <person name="Lai M.-C."/>
        </authorList>
    </citation>
    <scope>NUCLEOTIDE SEQUENCE</scope>
    <source>
        <strain evidence="3">DSM 21220</strain>
    </source>
</reference>
<dbReference type="Gene3D" id="2.60.40.10">
    <property type="entry name" value="Immunoglobulins"/>
    <property type="match status" value="2"/>
</dbReference>
<gene>
    <name evidence="3" type="ORF">L1994_00175</name>
</gene>
<dbReference type="PANTHER" id="PTHR35902">
    <property type="entry name" value="S-LAYER DOMAIN-LIKE PROTEIN-RELATED"/>
    <property type="match status" value="1"/>
</dbReference>
<keyword evidence="1" id="KW-0812">Transmembrane</keyword>
<dbReference type="GeneID" id="79948765"/>
<dbReference type="AlphaFoldDB" id="A0AAF0JLM6"/>
<evidence type="ECO:0000313" key="3">
    <source>
        <dbReference type="EMBL" id="WFN36849.1"/>
    </source>
</evidence>
<dbReference type="InterPro" id="IPR013783">
    <property type="entry name" value="Ig-like_fold"/>
</dbReference>
<evidence type="ECO:0000256" key="1">
    <source>
        <dbReference type="SAM" id="Phobius"/>
    </source>
</evidence>
<feature type="transmembrane region" description="Helical" evidence="1">
    <location>
        <begin position="400"/>
        <end position="422"/>
    </location>
</feature>
<proteinExistence type="predicted"/>
<evidence type="ECO:0000259" key="2">
    <source>
        <dbReference type="Pfam" id="PF07705"/>
    </source>
</evidence>
<organism evidence="3 4">
    <name type="scientific">Methanomicrobium antiquum</name>
    <dbReference type="NCBI Taxonomy" id="487686"/>
    <lineage>
        <taxon>Archaea</taxon>
        <taxon>Methanobacteriati</taxon>
        <taxon>Methanobacteriota</taxon>
        <taxon>Stenosarchaea group</taxon>
        <taxon>Methanomicrobia</taxon>
        <taxon>Methanomicrobiales</taxon>
        <taxon>Methanomicrobiaceae</taxon>
        <taxon>Methanomicrobium</taxon>
    </lineage>
</organism>
<dbReference type="Pfam" id="PF07705">
    <property type="entry name" value="CARDB"/>
    <property type="match status" value="1"/>
</dbReference>
<protein>
    <submittedName>
        <fullName evidence="3">S-layer protein</fullName>
    </submittedName>
</protein>
<sequence>MKIANILAIFLICASFAILPASAGTKYMSGEPEMSVAISGTNEFEPGEDISLTVTIQNTGTSTFKIIQSDIVDRDDKPDTAKLVTVALDDGNAPVNIKTDPQMIGDVDSGASKTATFNMKVDKYAAPGMYNLVATLKYKHLYYAEQTGTDSIKYIYKDVELPLNLQIKIKPDLQIEVSDIISDSLNVGTEGYITMNVKNVGHEEGDNAIIKLSKAEGSAIVPTDSSVFVGKFMPGETKSVTFKASVSNDGEAKNYPVLVSVDYKNSDGDQVSSDAETVGVDVGGKIEFEIVSDSTKLRPGQKGEVVIVYKNTGATTAYNSQARISAVDPFTSNDDTAFLGDIEPGETVKGVYEVSVSSDATIKTYGVDTEIRYRDSLDNSQISDSMKAQIEVSKASGVSILTNPILITIVVFVILGAGYFVWKRRKN</sequence>
<accession>A0AAF0JLM6</accession>
<name>A0AAF0JLM6_9EURY</name>
<dbReference type="EMBL" id="CP091092">
    <property type="protein sequence ID" value="WFN36849.1"/>
    <property type="molecule type" value="Genomic_DNA"/>
</dbReference>
<keyword evidence="1" id="KW-0472">Membrane</keyword>
<dbReference type="Proteomes" id="UP001218895">
    <property type="component" value="Chromosome"/>
</dbReference>